<evidence type="ECO:0000256" key="3">
    <source>
        <dbReference type="ARBA" id="ARBA00022475"/>
    </source>
</evidence>
<keyword evidence="4" id="KW-0109">Calcium transport</keyword>
<protein>
    <submittedName>
        <fullName evidence="12">Uncharacterized protein</fullName>
    </submittedName>
</protein>
<dbReference type="GO" id="GO:0005262">
    <property type="term" value="F:calcium channel activity"/>
    <property type="evidence" value="ECO:0007669"/>
    <property type="project" value="UniProtKB-KW"/>
</dbReference>
<feature type="transmembrane region" description="Helical" evidence="11">
    <location>
        <begin position="423"/>
        <end position="443"/>
    </location>
</feature>
<sequence>MEGLYYIKKYEDDLEKDQEENVESSTMGVESREIEQDRLEHIKTSTKELINTNNSEKVLFELGKDIINADIISAKARLEALKDRKKPDWLKMYQSPDKQGETLLHLAIKSLDDIALVTNLSEMCPDLLLMSREQSPIFHGQTALHMAITKSNEEAIQEMLRVGIRYKKKEMSTLLHICATGSRFVNTVMMGQLPLTVAALTGNTDIVDVLLEFGADLNIQNEEEDTVLHSLVKYAATYPEKVITIIQMMQHINQKLENKHRIDSSTFDHFGNDMHRKANSFLWLVKNKESLTPLQLSAKHGVTELFEEILNLKNVYCYISANDGLFDVKEYDITEIDTVSVINLAQSHKQSKSIPENFDGIARNIVQSNQTNCAFCWSYPETESILEMLFNSDYDSKDAYRIIELPPVQNIIKMKWNRYNKCFISWMILHYVSMILLTMYSVYNVELRIPSVQAGMYIVFRGTDEEDFSSYGRTMMAMFKLGIGIDDIGVLYSA</sequence>
<evidence type="ECO:0000256" key="9">
    <source>
        <dbReference type="ARBA" id="ARBA00023303"/>
    </source>
</evidence>
<feature type="repeat" description="ANK" evidence="10">
    <location>
        <begin position="190"/>
        <end position="222"/>
    </location>
</feature>
<dbReference type="PRINTS" id="PR01415">
    <property type="entry name" value="ANKYRIN"/>
</dbReference>
<keyword evidence="13" id="KW-1185">Reference proteome</keyword>
<dbReference type="AlphaFoldDB" id="A0A8W8KNQ9"/>
<keyword evidence="10" id="KW-0040">ANK repeat</keyword>
<dbReference type="SMART" id="SM00248">
    <property type="entry name" value="ANK"/>
    <property type="match status" value="5"/>
</dbReference>
<dbReference type="PANTHER" id="PTHR10582:SF2">
    <property type="entry name" value="INACTIVE"/>
    <property type="match status" value="1"/>
</dbReference>
<keyword evidence="11" id="KW-0812">Transmembrane</keyword>
<proteinExistence type="predicted"/>
<reference evidence="12" key="1">
    <citation type="submission" date="2022-08" db="UniProtKB">
        <authorList>
            <consortium name="EnsemblMetazoa"/>
        </authorList>
    </citation>
    <scope>IDENTIFICATION</scope>
    <source>
        <strain evidence="12">05x7-T-G4-1.051#20</strain>
    </source>
</reference>
<evidence type="ECO:0000256" key="10">
    <source>
        <dbReference type="PROSITE-ProRule" id="PRU00023"/>
    </source>
</evidence>
<organism evidence="12 13">
    <name type="scientific">Magallana gigas</name>
    <name type="common">Pacific oyster</name>
    <name type="synonym">Crassostrea gigas</name>
    <dbReference type="NCBI Taxonomy" id="29159"/>
    <lineage>
        <taxon>Eukaryota</taxon>
        <taxon>Metazoa</taxon>
        <taxon>Spiralia</taxon>
        <taxon>Lophotrochozoa</taxon>
        <taxon>Mollusca</taxon>
        <taxon>Bivalvia</taxon>
        <taxon>Autobranchia</taxon>
        <taxon>Pteriomorphia</taxon>
        <taxon>Ostreida</taxon>
        <taxon>Ostreoidea</taxon>
        <taxon>Ostreidae</taxon>
        <taxon>Magallana</taxon>
    </lineage>
</organism>
<evidence type="ECO:0000256" key="11">
    <source>
        <dbReference type="SAM" id="Phobius"/>
    </source>
</evidence>
<evidence type="ECO:0000313" key="13">
    <source>
        <dbReference type="Proteomes" id="UP000005408"/>
    </source>
</evidence>
<dbReference type="InterPro" id="IPR024862">
    <property type="entry name" value="TRPV"/>
</dbReference>
<dbReference type="PROSITE" id="PS50088">
    <property type="entry name" value="ANK_REPEAT"/>
    <property type="match status" value="2"/>
</dbReference>
<feature type="repeat" description="ANK" evidence="10">
    <location>
        <begin position="139"/>
        <end position="171"/>
    </location>
</feature>
<keyword evidence="8" id="KW-0406">Ion transport</keyword>
<keyword evidence="2" id="KW-0813">Transport</keyword>
<keyword evidence="11" id="KW-0472">Membrane</keyword>
<dbReference type="GO" id="GO:0098703">
    <property type="term" value="P:calcium ion import across plasma membrane"/>
    <property type="evidence" value="ECO:0007669"/>
    <property type="project" value="TreeGrafter"/>
</dbReference>
<dbReference type="PANTHER" id="PTHR10582">
    <property type="entry name" value="TRANSIENT RECEPTOR POTENTIAL ION CHANNEL PROTEIN"/>
    <property type="match status" value="1"/>
</dbReference>
<keyword evidence="7" id="KW-0106">Calcium</keyword>
<dbReference type="Proteomes" id="UP000005408">
    <property type="component" value="Unassembled WGS sequence"/>
</dbReference>
<dbReference type="EnsemblMetazoa" id="G24389.3">
    <property type="protein sequence ID" value="G24389.3:cds"/>
    <property type="gene ID" value="G24389"/>
</dbReference>
<dbReference type="Pfam" id="PF00023">
    <property type="entry name" value="Ank"/>
    <property type="match status" value="1"/>
</dbReference>
<evidence type="ECO:0000256" key="8">
    <source>
        <dbReference type="ARBA" id="ARBA00023065"/>
    </source>
</evidence>
<evidence type="ECO:0000256" key="7">
    <source>
        <dbReference type="ARBA" id="ARBA00022837"/>
    </source>
</evidence>
<comment type="subcellular location">
    <subcellularLocation>
        <location evidence="1">Cell membrane</location>
        <topology evidence="1">Multi-pass membrane protein</topology>
    </subcellularLocation>
</comment>
<keyword evidence="9" id="KW-0407">Ion channel</keyword>
<name>A0A8W8KNQ9_MAGGI</name>
<evidence type="ECO:0000256" key="4">
    <source>
        <dbReference type="ARBA" id="ARBA00022568"/>
    </source>
</evidence>
<evidence type="ECO:0000256" key="2">
    <source>
        <dbReference type="ARBA" id="ARBA00022448"/>
    </source>
</evidence>
<keyword evidence="6" id="KW-0677">Repeat</keyword>
<dbReference type="Gene3D" id="1.25.40.20">
    <property type="entry name" value="Ankyrin repeat-containing domain"/>
    <property type="match status" value="1"/>
</dbReference>
<dbReference type="InterPro" id="IPR036770">
    <property type="entry name" value="Ankyrin_rpt-contain_sf"/>
</dbReference>
<dbReference type="PROSITE" id="PS50297">
    <property type="entry name" value="ANK_REP_REGION"/>
    <property type="match status" value="2"/>
</dbReference>
<dbReference type="GO" id="GO:0005886">
    <property type="term" value="C:plasma membrane"/>
    <property type="evidence" value="ECO:0007669"/>
    <property type="project" value="UniProtKB-SubCell"/>
</dbReference>
<evidence type="ECO:0000313" key="12">
    <source>
        <dbReference type="EnsemblMetazoa" id="G24389.3:cds"/>
    </source>
</evidence>
<dbReference type="InterPro" id="IPR002110">
    <property type="entry name" value="Ankyrin_rpt"/>
</dbReference>
<dbReference type="SUPFAM" id="SSF48403">
    <property type="entry name" value="Ankyrin repeat"/>
    <property type="match status" value="1"/>
</dbReference>
<keyword evidence="5" id="KW-0107">Calcium channel</keyword>
<evidence type="ECO:0000256" key="6">
    <source>
        <dbReference type="ARBA" id="ARBA00022737"/>
    </source>
</evidence>
<evidence type="ECO:0000256" key="1">
    <source>
        <dbReference type="ARBA" id="ARBA00004651"/>
    </source>
</evidence>
<accession>A0A8W8KNQ9</accession>
<evidence type="ECO:0000256" key="5">
    <source>
        <dbReference type="ARBA" id="ARBA00022673"/>
    </source>
</evidence>
<keyword evidence="11" id="KW-1133">Transmembrane helix</keyword>
<keyword evidence="3" id="KW-1003">Cell membrane</keyword>